<dbReference type="AlphaFoldDB" id="I3CC47"/>
<feature type="transmembrane region" description="Helical" evidence="3">
    <location>
        <begin position="12"/>
        <end position="29"/>
    </location>
</feature>
<evidence type="ECO:0000256" key="2">
    <source>
        <dbReference type="ARBA" id="ARBA00022526"/>
    </source>
</evidence>
<organism evidence="4 5">
    <name type="scientific">Beggiatoa alba B18LD</name>
    <dbReference type="NCBI Taxonomy" id="395493"/>
    <lineage>
        <taxon>Bacteria</taxon>
        <taxon>Pseudomonadati</taxon>
        <taxon>Pseudomonadota</taxon>
        <taxon>Gammaproteobacteria</taxon>
        <taxon>Thiotrichales</taxon>
        <taxon>Thiotrichaceae</taxon>
        <taxon>Beggiatoa</taxon>
    </lineage>
</organism>
<evidence type="ECO:0000313" key="4">
    <source>
        <dbReference type="EMBL" id="EIJ41190.1"/>
    </source>
</evidence>
<dbReference type="InterPro" id="IPR050282">
    <property type="entry name" value="Cycloisomerase_2"/>
</dbReference>
<keyword evidence="3" id="KW-0812">Transmembrane</keyword>
<name>I3CC47_9GAMM</name>
<evidence type="ECO:0000256" key="1">
    <source>
        <dbReference type="ARBA" id="ARBA00005564"/>
    </source>
</evidence>
<sequence>MMNIYLPLTRNIVYGCCLLVMFGFMGFGTQSAAEKLHITGVVDSNSDIFLNSPWAVAVSPDNKQVVVASLADDALLLFERNLNTGKLSLLASYFNNDSIQNISGLSAIQAVVFSPDGLNLYVAADNAVVVFSRDVETGLLTFVEVQQSGRLLTFGTLTSLVASPDGQFVYVVSQSESILFVFKRDLSSGHLTLLEMQQDGVNGVSGLTGANTVITTTDGQYVYVSGQNSHSIVVFRRLSAGNLAYLQTVSSDIDNVTGLEGVSALLLSRDNRFLYALGLSSDKLVIFSRNTDTGFLSFVEAVGNENTETAFLDQPMTLAVSDDDRTLYIASLGGKVASLSRNLLTGKVLLDEVFTSSDTVLTEARAMSISPDGHSLYVASSKDNALVIFSIANYPTDFLGLGLGFNIDKDGQIIGSFRSQASFFGNLFVGNLLQNTIGLGEKTQLSISIRNPEQIGSSVNIYITAKLRKTLLRADDDAGDWMLVPTGSEPESWEWQPWDGNPDTLQPTQTDVTLEEENNAQYDTSFPAEGSWEINTSYGDLPPDDTGYTVSSEQNTSATVTNVPLLGGAVAYDGANNSISSVSTFYGGIAVNQGTFLPVQSVVLAQSVVVKGRVTVEPAHRTQVAEILVFAYYSPPNITEIAPFMMDGYNPALWNNQLSALTSLTSDVLSGDYYVTMYSGNFVATGRLIVRFGYRLADHTVVYSANPIDITIR</sequence>
<dbReference type="InterPro" id="IPR019405">
    <property type="entry name" value="Lactonase_7-beta_prop"/>
</dbReference>
<dbReference type="Pfam" id="PF10282">
    <property type="entry name" value="Lactonase"/>
    <property type="match status" value="2"/>
</dbReference>
<keyword evidence="3" id="KW-1133">Transmembrane helix</keyword>
<keyword evidence="2" id="KW-0119">Carbohydrate metabolism</keyword>
<dbReference type="PANTHER" id="PTHR30344:SF1">
    <property type="entry name" value="6-PHOSPHOGLUCONOLACTONASE"/>
    <property type="match status" value="1"/>
</dbReference>
<gene>
    <name evidence="4" type="ORF">BegalDRAFT_0268</name>
</gene>
<dbReference type="PANTHER" id="PTHR30344">
    <property type="entry name" value="6-PHOSPHOGLUCONOLACTONASE-RELATED"/>
    <property type="match status" value="1"/>
</dbReference>
<dbReference type="GO" id="GO:0006006">
    <property type="term" value="P:glucose metabolic process"/>
    <property type="evidence" value="ECO:0007669"/>
    <property type="project" value="UniProtKB-KW"/>
</dbReference>
<keyword evidence="3" id="KW-0472">Membrane</keyword>
<dbReference type="Proteomes" id="UP000005744">
    <property type="component" value="Unassembled WGS sequence"/>
</dbReference>
<evidence type="ECO:0000313" key="5">
    <source>
        <dbReference type="Proteomes" id="UP000005744"/>
    </source>
</evidence>
<dbReference type="GO" id="GO:0005829">
    <property type="term" value="C:cytosol"/>
    <property type="evidence" value="ECO:0007669"/>
    <property type="project" value="TreeGrafter"/>
</dbReference>
<proteinExistence type="inferred from homology"/>
<reference evidence="4 5" key="1">
    <citation type="submission" date="2011-11" db="EMBL/GenBank/DDBJ databases">
        <title>Improved High-Quality Draft sequence of Beggiatoa alba B18lD.</title>
        <authorList>
            <consortium name="US DOE Joint Genome Institute"/>
            <person name="Lucas S."/>
            <person name="Han J."/>
            <person name="Lapidus A."/>
            <person name="Cheng J.-F."/>
            <person name="Goodwin L."/>
            <person name="Pitluck S."/>
            <person name="Peters L."/>
            <person name="Mikhailova N."/>
            <person name="Held B."/>
            <person name="Detter J.C."/>
            <person name="Han C."/>
            <person name="Tapia R."/>
            <person name="Land M."/>
            <person name="Hauser L."/>
            <person name="Kyrpides N."/>
            <person name="Ivanova N."/>
            <person name="Pagani I."/>
            <person name="Samuel K."/>
            <person name="Teske A."/>
            <person name="Mueller J."/>
            <person name="Woyke T."/>
        </authorList>
    </citation>
    <scope>NUCLEOTIDE SEQUENCE [LARGE SCALE GENOMIC DNA]</scope>
    <source>
        <strain evidence="4 5">B18LD</strain>
    </source>
</reference>
<keyword evidence="5" id="KW-1185">Reference proteome</keyword>
<dbReference type="Gene3D" id="2.130.10.10">
    <property type="entry name" value="YVTN repeat-like/Quinoprotein amine dehydrogenase"/>
    <property type="match status" value="3"/>
</dbReference>
<dbReference type="HOGENOM" id="CLU_387175_0_0_6"/>
<dbReference type="SUPFAM" id="SSF69322">
    <property type="entry name" value="Tricorn protease domain 2"/>
    <property type="match status" value="1"/>
</dbReference>
<keyword evidence="2" id="KW-0313">Glucose metabolism</keyword>
<dbReference type="OrthoDB" id="6091599at2"/>
<dbReference type="RefSeq" id="WP_002682893.1">
    <property type="nucleotide sequence ID" value="NZ_JH600070.1"/>
</dbReference>
<dbReference type="eggNOG" id="COG2706">
    <property type="taxonomic scope" value="Bacteria"/>
</dbReference>
<comment type="similarity">
    <text evidence="1">Belongs to the cycloisomerase 2 family.</text>
</comment>
<dbReference type="EMBL" id="JH600070">
    <property type="protein sequence ID" value="EIJ41190.1"/>
    <property type="molecule type" value="Genomic_DNA"/>
</dbReference>
<protein>
    <submittedName>
        <fullName evidence="4">3-carboxymuconate cyclase</fullName>
    </submittedName>
</protein>
<dbReference type="GO" id="GO:0017057">
    <property type="term" value="F:6-phosphogluconolactonase activity"/>
    <property type="evidence" value="ECO:0007669"/>
    <property type="project" value="TreeGrafter"/>
</dbReference>
<evidence type="ECO:0000256" key="3">
    <source>
        <dbReference type="SAM" id="Phobius"/>
    </source>
</evidence>
<accession>I3CC47</accession>
<dbReference type="InterPro" id="IPR015943">
    <property type="entry name" value="WD40/YVTN_repeat-like_dom_sf"/>
</dbReference>